<dbReference type="Proteomes" id="UP001286313">
    <property type="component" value="Unassembled WGS sequence"/>
</dbReference>
<comment type="caution">
    <text evidence="11">The sequence shown here is derived from an EMBL/GenBank/DDBJ whole genome shotgun (WGS) entry which is preliminary data.</text>
</comment>
<dbReference type="GO" id="GO:0042765">
    <property type="term" value="C:GPI-anchor transamidase complex"/>
    <property type="evidence" value="ECO:0007669"/>
    <property type="project" value="InterPro"/>
</dbReference>
<dbReference type="EMBL" id="JAWQEG010002353">
    <property type="protein sequence ID" value="KAK3872550.1"/>
    <property type="molecule type" value="Genomic_DNA"/>
</dbReference>
<evidence type="ECO:0000256" key="10">
    <source>
        <dbReference type="SAM" id="Phobius"/>
    </source>
</evidence>
<keyword evidence="7 10" id="KW-1133">Transmembrane helix</keyword>
<evidence type="ECO:0000256" key="3">
    <source>
        <dbReference type="ARBA" id="ARBA00005316"/>
    </source>
</evidence>
<protein>
    <recommendedName>
        <fullName evidence="13">GPI transamidase component PIG-S</fullName>
    </recommendedName>
</protein>
<keyword evidence="8 10" id="KW-0472">Membrane</keyword>
<evidence type="ECO:0000256" key="7">
    <source>
        <dbReference type="ARBA" id="ARBA00022989"/>
    </source>
</evidence>
<keyword evidence="4" id="KW-0337">GPI-anchor biosynthesis</keyword>
<evidence type="ECO:0000256" key="5">
    <source>
        <dbReference type="ARBA" id="ARBA00022692"/>
    </source>
</evidence>
<gene>
    <name evidence="11" type="ORF">Pcinc_022375</name>
</gene>
<feature type="transmembrane region" description="Helical" evidence="10">
    <location>
        <begin position="536"/>
        <end position="558"/>
    </location>
</feature>
<comment type="subcellular location">
    <subcellularLocation>
        <location evidence="1">Endoplasmic reticulum membrane</location>
        <topology evidence="1">Multi-pass membrane protein</topology>
    </subcellularLocation>
</comment>
<keyword evidence="9" id="KW-0325">Glycoprotein</keyword>
<evidence type="ECO:0000256" key="1">
    <source>
        <dbReference type="ARBA" id="ARBA00004477"/>
    </source>
</evidence>
<evidence type="ECO:0000256" key="4">
    <source>
        <dbReference type="ARBA" id="ARBA00022502"/>
    </source>
</evidence>
<dbReference type="AlphaFoldDB" id="A0AAE1FE12"/>
<evidence type="ECO:0000256" key="6">
    <source>
        <dbReference type="ARBA" id="ARBA00022824"/>
    </source>
</evidence>
<sequence>MAVPCHRNHINTHNSTRTKRAGIFGKNNNIMKKEGEGEDREGALAAAGFAVVLVLVGLPVWWYTTTVYRATLPYATIEQLSHQLRHHTVGLDVVGQVRASFKDDLETKLESMQSVKFLLTHRLPTREEQTLLKSTHQSLSDLDLNLSNKIHVANGNLAVVVMEEGNNNNIMDNSSVIVGRQRIIFVTPNADLGVLASVVRGMVMDVLASKRAHVARPLHQLPGQHKQEAMRQVPTEPGYDVTLTLMVPEPHRTKVNWDAKAAVDEYLGPVVRQLESVAVVSVRSQVLYMTGLSVTPEWSPRHQHYALPHHQLPLTINAIEAKLGSFVWTRPSLHFVVYVPRENQMPLVIHSPDGTPLTTNSFLVPRWGGVMIHNVPPVDNTNTTTTAAMSPRYLTLDSHWVMSTVITHLHHLLPIPTLKETPEVKLLAPTSPYQLTEWQVDALARARVSAYLANIRTTLQSLCELVGEISNMVISDEVGGWVWGAVEEWGECGHAAREGRLQEATLYCTRSFTQADAAFFHPSMLALLYFPDNQKYAIYVPLFLPVSIPVLLSLKMVFSLFKKGLKSKVKED</sequence>
<comment type="pathway">
    <text evidence="2">Glycolipid biosynthesis; glycosylphosphatidylinositol-anchor biosynthesis.</text>
</comment>
<evidence type="ECO:0000313" key="11">
    <source>
        <dbReference type="EMBL" id="KAK3872550.1"/>
    </source>
</evidence>
<comment type="similarity">
    <text evidence="3">Belongs to the PIGS family.</text>
</comment>
<dbReference type="GO" id="GO:0006506">
    <property type="term" value="P:GPI anchor biosynthetic process"/>
    <property type="evidence" value="ECO:0007669"/>
    <property type="project" value="UniProtKB-KW"/>
</dbReference>
<proteinExistence type="inferred from homology"/>
<dbReference type="PANTHER" id="PTHR21072">
    <property type="entry name" value="GPI TRANSAMIDASE COMPONENT PIG-S"/>
    <property type="match status" value="1"/>
</dbReference>
<dbReference type="PANTHER" id="PTHR21072:SF13">
    <property type="entry name" value="GPI TRANSAMIDASE COMPONENT PIG-S"/>
    <property type="match status" value="1"/>
</dbReference>
<evidence type="ECO:0000256" key="2">
    <source>
        <dbReference type="ARBA" id="ARBA00004687"/>
    </source>
</evidence>
<dbReference type="GO" id="GO:0016255">
    <property type="term" value="P:attachment of GPI anchor to protein"/>
    <property type="evidence" value="ECO:0007669"/>
    <property type="project" value="InterPro"/>
</dbReference>
<feature type="transmembrane region" description="Helical" evidence="10">
    <location>
        <begin position="42"/>
        <end position="63"/>
    </location>
</feature>
<evidence type="ECO:0000256" key="8">
    <source>
        <dbReference type="ARBA" id="ARBA00023136"/>
    </source>
</evidence>
<keyword evidence="12" id="KW-1185">Reference proteome</keyword>
<keyword evidence="6" id="KW-0256">Endoplasmic reticulum</keyword>
<accession>A0AAE1FE12</accession>
<dbReference type="InterPro" id="IPR019540">
    <property type="entry name" value="PtdIno-glycan_biosynth_class_S"/>
</dbReference>
<keyword evidence="5 10" id="KW-0812">Transmembrane</keyword>
<evidence type="ECO:0000313" key="12">
    <source>
        <dbReference type="Proteomes" id="UP001286313"/>
    </source>
</evidence>
<evidence type="ECO:0008006" key="13">
    <source>
        <dbReference type="Google" id="ProtNLM"/>
    </source>
</evidence>
<reference evidence="11" key="1">
    <citation type="submission" date="2023-10" db="EMBL/GenBank/DDBJ databases">
        <title>Genome assemblies of two species of porcelain crab, Petrolisthes cinctipes and Petrolisthes manimaculis (Anomura: Porcellanidae).</title>
        <authorList>
            <person name="Angst P."/>
        </authorList>
    </citation>
    <scope>NUCLEOTIDE SEQUENCE</scope>
    <source>
        <strain evidence="11">PB745_01</strain>
        <tissue evidence="11">Gill</tissue>
    </source>
</reference>
<name>A0AAE1FE12_PETCI</name>
<organism evidence="11 12">
    <name type="scientific">Petrolisthes cinctipes</name>
    <name type="common">Flat porcelain crab</name>
    <dbReference type="NCBI Taxonomy" id="88211"/>
    <lineage>
        <taxon>Eukaryota</taxon>
        <taxon>Metazoa</taxon>
        <taxon>Ecdysozoa</taxon>
        <taxon>Arthropoda</taxon>
        <taxon>Crustacea</taxon>
        <taxon>Multicrustacea</taxon>
        <taxon>Malacostraca</taxon>
        <taxon>Eumalacostraca</taxon>
        <taxon>Eucarida</taxon>
        <taxon>Decapoda</taxon>
        <taxon>Pleocyemata</taxon>
        <taxon>Anomura</taxon>
        <taxon>Galatheoidea</taxon>
        <taxon>Porcellanidae</taxon>
        <taxon>Petrolisthes</taxon>
    </lineage>
</organism>
<evidence type="ECO:0000256" key="9">
    <source>
        <dbReference type="ARBA" id="ARBA00023180"/>
    </source>
</evidence>
<dbReference type="Pfam" id="PF10510">
    <property type="entry name" value="PIG-S"/>
    <property type="match status" value="1"/>
</dbReference>